<name>A0ABR3Y864_9PEZI</name>
<gene>
    <name evidence="2" type="ORF">VTK73DRAFT_5355</name>
</gene>
<sequence length="604" mass="66005">MERQSKLADLRLVTKYCPVSNYSYPRTDSPACRSREEENGWLASDHTLSLGQADDNSSTKLPDHDAHYHVTGAELWDSFWQAGHSKEAIISWKSRQGLLREQSASNYHQAYCSSRAPEQQQANDKRQYDPRLIHPCVGKSYHLPQEEPTSQHQQTYKHTLPSTTPTTKHAPSPSYSLFPRAVADCARHAIPPRAASLLRPATPSAPLPEEIPMVPLRRHASRPSFASTCTTASATSTVAASVASTAPTSPLSSTPVSPADDCGSFASRFPRASLTPPFPSTPAEHALEPSPLPHEPLQEQQEYQPFPLKFSLRRPSLGNLRKVSSITALGKSAAVPPVPQAHKQSRRGRLMEPHRRTQFPGEESLPLQFPSPPSSSTAEPISAPSLGAFSSALPPTPSQPDNALKNRDQGPASSVTGPDSETDAPRLVSVFEFDSDSDSDSGSRTARARSRRRHRHRPLFHGRGSSESTEQYHSSSSSASSASSSFSSLTSSSNTTVASDSLARRIVRGFRHRSGTKSTVDKDQTSTAGRELRHVRSASWEHREAAAPANAVPLSREDEKEAFGTWSIGGPDDTSDGAKMEIERPKLRRQRSEVFGRMLGRKSR</sequence>
<dbReference type="Proteomes" id="UP001586593">
    <property type="component" value="Unassembled WGS sequence"/>
</dbReference>
<evidence type="ECO:0000256" key="1">
    <source>
        <dbReference type="SAM" id="MobiDB-lite"/>
    </source>
</evidence>
<feature type="compositionally biased region" description="Basic and acidic residues" evidence="1">
    <location>
        <begin position="519"/>
        <end position="545"/>
    </location>
</feature>
<feature type="compositionally biased region" description="Polar residues" evidence="1">
    <location>
        <begin position="147"/>
        <end position="174"/>
    </location>
</feature>
<proteinExistence type="predicted"/>
<evidence type="ECO:0000313" key="3">
    <source>
        <dbReference type="Proteomes" id="UP001586593"/>
    </source>
</evidence>
<protein>
    <submittedName>
        <fullName evidence="2">Uncharacterized protein</fullName>
    </submittedName>
</protein>
<feature type="compositionally biased region" description="Basic residues" evidence="1">
    <location>
        <begin position="446"/>
        <end position="460"/>
    </location>
</feature>
<comment type="caution">
    <text evidence="2">The sequence shown here is derived from an EMBL/GenBank/DDBJ whole genome shotgun (WGS) entry which is preliminary data.</text>
</comment>
<feature type="compositionally biased region" description="Basic residues" evidence="1">
    <location>
        <begin position="505"/>
        <end position="515"/>
    </location>
</feature>
<dbReference type="EMBL" id="JAZHXJ010000003">
    <property type="protein sequence ID" value="KAL1884219.1"/>
    <property type="molecule type" value="Genomic_DNA"/>
</dbReference>
<accession>A0ABR3Y864</accession>
<organism evidence="2 3">
    <name type="scientific">Phialemonium thermophilum</name>
    <dbReference type="NCBI Taxonomy" id="223376"/>
    <lineage>
        <taxon>Eukaryota</taxon>
        <taxon>Fungi</taxon>
        <taxon>Dikarya</taxon>
        <taxon>Ascomycota</taxon>
        <taxon>Pezizomycotina</taxon>
        <taxon>Sordariomycetes</taxon>
        <taxon>Sordariomycetidae</taxon>
        <taxon>Cephalothecales</taxon>
        <taxon>Cephalothecaceae</taxon>
        <taxon>Phialemonium</taxon>
    </lineage>
</organism>
<reference evidence="2 3" key="1">
    <citation type="journal article" date="2024" name="Commun. Biol.">
        <title>Comparative genomic analysis of thermophilic fungi reveals convergent evolutionary adaptations and gene losses.</title>
        <authorList>
            <person name="Steindorff A.S."/>
            <person name="Aguilar-Pontes M.V."/>
            <person name="Robinson A.J."/>
            <person name="Andreopoulos B."/>
            <person name="LaButti K."/>
            <person name="Kuo A."/>
            <person name="Mondo S."/>
            <person name="Riley R."/>
            <person name="Otillar R."/>
            <person name="Haridas S."/>
            <person name="Lipzen A."/>
            <person name="Grimwood J."/>
            <person name="Schmutz J."/>
            <person name="Clum A."/>
            <person name="Reid I.D."/>
            <person name="Moisan M.C."/>
            <person name="Butler G."/>
            <person name="Nguyen T.T.M."/>
            <person name="Dewar K."/>
            <person name="Conant G."/>
            <person name="Drula E."/>
            <person name="Henrissat B."/>
            <person name="Hansel C."/>
            <person name="Singer S."/>
            <person name="Hutchinson M.I."/>
            <person name="de Vries R.P."/>
            <person name="Natvig D.O."/>
            <person name="Powell A.J."/>
            <person name="Tsang A."/>
            <person name="Grigoriev I.V."/>
        </authorList>
    </citation>
    <scope>NUCLEOTIDE SEQUENCE [LARGE SCALE GENOMIC DNA]</scope>
    <source>
        <strain evidence="2 3">ATCC 24622</strain>
    </source>
</reference>
<feature type="region of interest" description="Disordered" evidence="1">
    <location>
        <begin position="331"/>
        <end position="604"/>
    </location>
</feature>
<feature type="region of interest" description="Disordered" evidence="1">
    <location>
        <begin position="141"/>
        <end position="174"/>
    </location>
</feature>
<keyword evidence="3" id="KW-1185">Reference proteome</keyword>
<feature type="compositionally biased region" description="Basic and acidic residues" evidence="1">
    <location>
        <begin position="576"/>
        <end position="594"/>
    </location>
</feature>
<feature type="compositionally biased region" description="Low complexity" evidence="1">
    <location>
        <begin position="465"/>
        <end position="499"/>
    </location>
</feature>
<feature type="region of interest" description="Disordered" evidence="1">
    <location>
        <begin position="270"/>
        <end position="300"/>
    </location>
</feature>
<evidence type="ECO:0000313" key="2">
    <source>
        <dbReference type="EMBL" id="KAL1884219.1"/>
    </source>
</evidence>